<gene>
    <name evidence="1" type="ORF">mPipKuh1_009958</name>
</gene>
<dbReference type="EMBL" id="JACAGB010000040">
    <property type="protein sequence ID" value="KAF6287358.1"/>
    <property type="molecule type" value="Genomic_DNA"/>
</dbReference>
<dbReference type="InterPro" id="IPR035969">
    <property type="entry name" value="Rab-GAP_TBC_sf"/>
</dbReference>
<dbReference type="Proteomes" id="UP000558488">
    <property type="component" value="Unassembled WGS sequence"/>
</dbReference>
<dbReference type="SUPFAM" id="SSF47923">
    <property type="entry name" value="Ypt/Rab-GAP domain of gyp1p"/>
    <property type="match status" value="1"/>
</dbReference>
<accession>A0A7J7SG69</accession>
<dbReference type="AlphaFoldDB" id="A0A7J7SG69"/>
<evidence type="ECO:0000313" key="1">
    <source>
        <dbReference type="EMBL" id="KAF6287358.1"/>
    </source>
</evidence>
<sequence>MSGSHDIPCASGPFSALTPSIWPQEILAKYTQKEESMEKPEFYYDEFGFWVDRKRVHLEFTHNHDVGGLTWDKIAASLPHSEKLLFLVLASIPHSMRPQLWMRFSGTLQKKRNSELSYQDMVKNSYNDETIAAKQIE</sequence>
<comment type="caution">
    <text evidence="1">The sequence shown here is derived from an EMBL/GenBank/DDBJ whole genome shotgun (WGS) entry which is preliminary data.</text>
</comment>
<name>A0A7J7SG69_PIPKU</name>
<reference evidence="1 2" key="1">
    <citation type="journal article" date="2020" name="Nature">
        <title>Six reference-quality genomes reveal evolution of bat adaptations.</title>
        <authorList>
            <person name="Jebb D."/>
            <person name="Huang Z."/>
            <person name="Pippel M."/>
            <person name="Hughes G.M."/>
            <person name="Lavrichenko K."/>
            <person name="Devanna P."/>
            <person name="Winkler S."/>
            <person name="Jermiin L.S."/>
            <person name="Skirmuntt E.C."/>
            <person name="Katzourakis A."/>
            <person name="Burkitt-Gray L."/>
            <person name="Ray D.A."/>
            <person name="Sullivan K.A.M."/>
            <person name="Roscito J.G."/>
            <person name="Kirilenko B.M."/>
            <person name="Davalos L.M."/>
            <person name="Corthals A.P."/>
            <person name="Power M.L."/>
            <person name="Jones G."/>
            <person name="Ransome R.D."/>
            <person name="Dechmann D.K.N."/>
            <person name="Locatelli A.G."/>
            <person name="Puechmaille S.J."/>
            <person name="Fedrigo O."/>
            <person name="Jarvis E.D."/>
            <person name="Hiller M."/>
            <person name="Vernes S.C."/>
            <person name="Myers E.W."/>
            <person name="Teeling E.C."/>
        </authorList>
    </citation>
    <scope>NUCLEOTIDE SEQUENCE [LARGE SCALE GENOMIC DNA]</scope>
    <source>
        <strain evidence="1">MPipKuh1</strain>
        <tissue evidence="1">Flight muscle</tissue>
    </source>
</reference>
<protein>
    <submittedName>
        <fullName evidence="1">Uncharacterized protein</fullName>
    </submittedName>
</protein>
<evidence type="ECO:0000313" key="2">
    <source>
        <dbReference type="Proteomes" id="UP000558488"/>
    </source>
</evidence>
<organism evidence="1 2">
    <name type="scientific">Pipistrellus kuhlii</name>
    <name type="common">Kuhl's pipistrelle</name>
    <dbReference type="NCBI Taxonomy" id="59472"/>
    <lineage>
        <taxon>Eukaryota</taxon>
        <taxon>Metazoa</taxon>
        <taxon>Chordata</taxon>
        <taxon>Craniata</taxon>
        <taxon>Vertebrata</taxon>
        <taxon>Euteleostomi</taxon>
        <taxon>Mammalia</taxon>
        <taxon>Eutheria</taxon>
        <taxon>Laurasiatheria</taxon>
        <taxon>Chiroptera</taxon>
        <taxon>Yangochiroptera</taxon>
        <taxon>Vespertilionidae</taxon>
        <taxon>Pipistrellus</taxon>
    </lineage>
</organism>
<keyword evidence="2" id="KW-1185">Reference proteome</keyword>
<proteinExistence type="predicted"/>